<dbReference type="PROSITE" id="PS00108">
    <property type="entry name" value="PROTEIN_KINASE_ST"/>
    <property type="match status" value="1"/>
</dbReference>
<dbReference type="EMBL" id="BABT02000153">
    <property type="protein sequence ID" value="GAA98475.1"/>
    <property type="molecule type" value="Genomic_DNA"/>
</dbReference>
<gene>
    <name evidence="5" type="primary">Mo05161</name>
    <name evidence="5" type="ORF">E5Q_05161</name>
</gene>
<dbReference type="OrthoDB" id="40902at2759"/>
<evidence type="ECO:0000313" key="6">
    <source>
        <dbReference type="Proteomes" id="UP000009131"/>
    </source>
</evidence>
<evidence type="ECO:0000256" key="2">
    <source>
        <dbReference type="ARBA" id="ARBA00022840"/>
    </source>
</evidence>
<organism evidence="5 6">
    <name type="scientific">Mixia osmundae (strain CBS 9802 / IAM 14324 / JCM 22182 / KY 12970)</name>
    <dbReference type="NCBI Taxonomy" id="764103"/>
    <lineage>
        <taxon>Eukaryota</taxon>
        <taxon>Fungi</taxon>
        <taxon>Dikarya</taxon>
        <taxon>Basidiomycota</taxon>
        <taxon>Pucciniomycotina</taxon>
        <taxon>Mixiomycetes</taxon>
        <taxon>Mixiales</taxon>
        <taxon>Mixiaceae</taxon>
        <taxon>Mixia</taxon>
    </lineage>
</organism>
<evidence type="ECO:0000259" key="4">
    <source>
        <dbReference type="PROSITE" id="PS50011"/>
    </source>
</evidence>
<comment type="caution">
    <text evidence="5">The sequence shown here is derived from an EMBL/GenBank/DDBJ whole genome shotgun (WGS) entry which is preliminary data.</text>
</comment>
<feature type="domain" description="Protein kinase" evidence="4">
    <location>
        <begin position="11"/>
        <end position="299"/>
    </location>
</feature>
<reference evidence="5 6" key="2">
    <citation type="journal article" date="2012" name="Open Biol.">
        <title>Characteristics of nucleosomes and linker DNA regions on the genome of the basidiomycete Mixia osmundae revealed by mono- and dinucleosome mapping.</title>
        <authorList>
            <person name="Nishida H."/>
            <person name="Kondo S."/>
            <person name="Matsumoto T."/>
            <person name="Suzuki Y."/>
            <person name="Yoshikawa H."/>
            <person name="Taylor T.D."/>
            <person name="Sugiyama J."/>
        </authorList>
    </citation>
    <scope>NUCLEOTIDE SEQUENCE [LARGE SCALE GENOMIC DNA]</scope>
    <source>
        <strain evidence="6">CBS 9802 / IAM 14324 / JCM 22182 / KY 12970</strain>
    </source>
</reference>
<dbReference type="Gene3D" id="3.30.200.20">
    <property type="entry name" value="Phosphorylase Kinase, domain 1"/>
    <property type="match status" value="1"/>
</dbReference>
<protein>
    <recommendedName>
        <fullName evidence="4">Protein kinase domain-containing protein</fullName>
    </recommendedName>
</protein>
<dbReference type="FunFam" id="1.10.510.10:FF:000571">
    <property type="entry name" value="Maternal embryonic leucine zipper kinase"/>
    <property type="match status" value="1"/>
</dbReference>
<dbReference type="eggNOG" id="KOG0032">
    <property type="taxonomic scope" value="Eukaryota"/>
</dbReference>
<dbReference type="Gene3D" id="1.10.510.10">
    <property type="entry name" value="Transferase(Phosphotransferase) domain 1"/>
    <property type="match status" value="1"/>
</dbReference>
<keyword evidence="1" id="KW-0547">Nucleotide-binding</keyword>
<proteinExistence type="predicted"/>
<sequence>MPESYAKKANYKFLTILGEGTFGEVKKAVWKRPKSHSSNDSHADKEQAAKGEHQPSKEADEGYEEIEVAVKCIKKKIVRGQESIVYDEMDVLKGLNHPNIVKLYDWFESKDKYYLTFEIASGGELFDRICEKGKFTEKDAISCIKATLAGVAYLHSHQIVHRDLKPENLLYRTRAPDSSLVIADFGIAKHLHSEEEVLTTVCGSPGYAAPEVLNKVGHGKAVDLWSIGVITYTLLCGYTPFRATDRQELLEETTRAKVEFHARYWKNVSDEAKDFIMCLIKPDPKDRYTADQVLKHKWLNEHSPSDEHDLSHGLRENWNARRTWRSTISAVTATQRLQRGATKASDATALPESEEDPAPARGDKEVDDLRKKVSSVEV</sequence>
<dbReference type="SMART" id="SM00220">
    <property type="entry name" value="S_TKc"/>
    <property type="match status" value="1"/>
</dbReference>
<feature type="region of interest" description="Disordered" evidence="3">
    <location>
        <begin position="30"/>
        <end position="62"/>
    </location>
</feature>
<dbReference type="InterPro" id="IPR011009">
    <property type="entry name" value="Kinase-like_dom_sf"/>
</dbReference>
<feature type="region of interest" description="Disordered" evidence="3">
    <location>
        <begin position="335"/>
        <end position="378"/>
    </location>
</feature>
<accession>G7E6L5</accession>
<evidence type="ECO:0000256" key="1">
    <source>
        <dbReference type="ARBA" id="ARBA00022741"/>
    </source>
</evidence>
<dbReference type="STRING" id="764103.G7E6L5"/>
<dbReference type="GO" id="GO:0005524">
    <property type="term" value="F:ATP binding"/>
    <property type="evidence" value="ECO:0007669"/>
    <property type="project" value="UniProtKB-KW"/>
</dbReference>
<dbReference type="RefSeq" id="XP_014567702.1">
    <property type="nucleotide sequence ID" value="XM_014712216.1"/>
</dbReference>
<evidence type="ECO:0000256" key="3">
    <source>
        <dbReference type="SAM" id="MobiDB-lite"/>
    </source>
</evidence>
<dbReference type="PROSITE" id="PS50011">
    <property type="entry name" value="PROTEIN_KINASE_DOM"/>
    <property type="match status" value="1"/>
</dbReference>
<feature type="compositionally biased region" description="Basic and acidic residues" evidence="3">
    <location>
        <begin position="37"/>
        <end position="60"/>
    </location>
</feature>
<dbReference type="GO" id="GO:0004672">
    <property type="term" value="F:protein kinase activity"/>
    <property type="evidence" value="ECO:0007669"/>
    <property type="project" value="InterPro"/>
</dbReference>
<feature type="compositionally biased region" description="Basic and acidic residues" evidence="3">
    <location>
        <begin position="361"/>
        <end position="371"/>
    </location>
</feature>
<dbReference type="Pfam" id="PF00069">
    <property type="entry name" value="Pkinase"/>
    <property type="match status" value="1"/>
</dbReference>
<evidence type="ECO:0000313" key="5">
    <source>
        <dbReference type="EMBL" id="GAA98475.1"/>
    </source>
</evidence>
<keyword evidence="2" id="KW-0067">ATP-binding</keyword>
<dbReference type="InParanoid" id="G7E6L5"/>
<name>G7E6L5_MIXOS</name>
<keyword evidence="6" id="KW-1185">Reference proteome</keyword>
<dbReference type="AlphaFoldDB" id="G7E6L5"/>
<dbReference type="Proteomes" id="UP000009131">
    <property type="component" value="Unassembled WGS sequence"/>
</dbReference>
<dbReference type="InterPro" id="IPR008271">
    <property type="entry name" value="Ser/Thr_kinase_AS"/>
</dbReference>
<dbReference type="PANTHER" id="PTHR24347">
    <property type="entry name" value="SERINE/THREONINE-PROTEIN KINASE"/>
    <property type="match status" value="1"/>
</dbReference>
<dbReference type="OMA" id="WKAADPP"/>
<dbReference type="SUPFAM" id="SSF56112">
    <property type="entry name" value="Protein kinase-like (PK-like)"/>
    <property type="match status" value="1"/>
</dbReference>
<dbReference type="CDD" id="cd05117">
    <property type="entry name" value="STKc_CAMK"/>
    <property type="match status" value="1"/>
</dbReference>
<dbReference type="HOGENOM" id="CLU_000288_63_0_1"/>
<reference evidence="5 6" key="1">
    <citation type="journal article" date="2011" name="J. Gen. Appl. Microbiol.">
        <title>Draft genome sequencing of the enigmatic basidiomycete Mixia osmundae.</title>
        <authorList>
            <person name="Nishida H."/>
            <person name="Nagatsuka Y."/>
            <person name="Sugiyama J."/>
        </authorList>
    </citation>
    <scope>NUCLEOTIDE SEQUENCE [LARGE SCALE GENOMIC DNA]</scope>
    <source>
        <strain evidence="6">CBS 9802 / IAM 14324 / JCM 22182 / KY 12970</strain>
    </source>
</reference>
<dbReference type="InterPro" id="IPR000719">
    <property type="entry name" value="Prot_kinase_dom"/>
</dbReference>